<evidence type="ECO:0000313" key="1">
    <source>
        <dbReference type="EMBL" id="PNU21033.1"/>
    </source>
</evidence>
<dbReference type="PANTHER" id="PTHR42827:SF1">
    <property type="entry name" value="IRON-SULFUR CLUSTER-BINDING PROTEIN"/>
    <property type="match status" value="1"/>
</dbReference>
<dbReference type="EMBL" id="PPFX01000006">
    <property type="protein sequence ID" value="PNU21033.1"/>
    <property type="molecule type" value="Genomic_DNA"/>
</dbReference>
<evidence type="ECO:0000313" key="2">
    <source>
        <dbReference type="Proteomes" id="UP000236340"/>
    </source>
</evidence>
<protein>
    <submittedName>
        <fullName evidence="1">4Fe-4S ferredoxin</fullName>
    </submittedName>
</protein>
<name>A0A2K2HCR0_9BACT</name>
<sequence length="290" mass="32022">MSRKKKTTEELGSARWVKNLIHEFWATSPQNTLANGTGEKAWDEPLVGFARANHPLFRQYAADFSPFYWTPEQAFQLAFPEDPATAEELSVISWVLPQTAATRSDQGQADKVPAERWARSRDFGERFNCALRLHLAATLTAAGYPAVAPERLPGFGFQRSERFGLASNWSERHTAHAAGLGTFGLSDGLITPRGKAIRVGSVVARIDLPGTPHPYDHHQAWCLWHARGTCRECVRRCPADAISDAGHDKDKCFTYIQQVTAPYAQQTFGTEATPCGLCQVGIPCEARIPA</sequence>
<gene>
    <name evidence="1" type="ORF">C2E25_04330</name>
</gene>
<comment type="caution">
    <text evidence="1">The sequence shown here is derived from an EMBL/GenBank/DDBJ whole genome shotgun (WGS) entry which is preliminary data.</text>
</comment>
<dbReference type="RefSeq" id="WP_103114562.1">
    <property type="nucleotide sequence ID" value="NZ_PPFX01000006.1"/>
</dbReference>
<proteinExistence type="predicted"/>
<accession>A0A2K2HCR0</accession>
<dbReference type="AlphaFoldDB" id="A0A2K2HCR0"/>
<organism evidence="1 2">
    <name type="scientific">Geothermobacter hydrogeniphilus</name>
    <dbReference type="NCBI Taxonomy" id="1969733"/>
    <lineage>
        <taxon>Bacteria</taxon>
        <taxon>Pseudomonadati</taxon>
        <taxon>Thermodesulfobacteriota</taxon>
        <taxon>Desulfuromonadia</taxon>
        <taxon>Desulfuromonadales</taxon>
        <taxon>Geothermobacteraceae</taxon>
        <taxon>Geothermobacter</taxon>
    </lineage>
</organism>
<dbReference type="OrthoDB" id="9784571at2"/>
<reference evidence="1 2" key="1">
    <citation type="journal article" date="2018" name="Genome Announc.">
        <title>Genome Sequence of Geothermobacter sp. HR-1 Iron Reducer from the Loihi Seamount.</title>
        <authorList>
            <person name="Smith H."/>
            <person name="Abuyen K."/>
            <person name="Tremblay J."/>
            <person name="Savalia P."/>
            <person name="Perez-Rodriguez I."/>
            <person name="Emerson D."/>
            <person name="Tully B."/>
            <person name="Amend J."/>
        </authorList>
    </citation>
    <scope>NUCLEOTIDE SEQUENCE [LARGE SCALE GENOMIC DNA]</scope>
    <source>
        <strain evidence="1 2">HR-1</strain>
    </source>
</reference>
<dbReference type="Proteomes" id="UP000236340">
    <property type="component" value="Unassembled WGS sequence"/>
</dbReference>
<dbReference type="PANTHER" id="PTHR42827">
    <property type="entry name" value="IRON-SULFUR CLUSTER-BINDING PROTEIN-RELATED"/>
    <property type="match status" value="1"/>
</dbReference>